<evidence type="ECO:0000256" key="1">
    <source>
        <dbReference type="SAM" id="SignalP"/>
    </source>
</evidence>
<gene>
    <name evidence="2" type="ORF">DFO77_1274</name>
</gene>
<dbReference type="Proteomes" id="UP000252733">
    <property type="component" value="Unassembled WGS sequence"/>
</dbReference>
<protein>
    <submittedName>
        <fullName evidence="2">Uncharacterized protein</fullName>
    </submittedName>
</protein>
<evidence type="ECO:0000313" key="2">
    <source>
        <dbReference type="EMBL" id="RCW29511.1"/>
    </source>
</evidence>
<proteinExistence type="predicted"/>
<accession>A0A368URP6</accession>
<feature type="chain" id="PRO_5017042289" evidence="1">
    <location>
        <begin position="22"/>
        <end position="151"/>
    </location>
</feature>
<keyword evidence="3" id="KW-1185">Reference proteome</keyword>
<keyword evidence="1" id="KW-0732">Signal</keyword>
<evidence type="ECO:0000313" key="3">
    <source>
        <dbReference type="Proteomes" id="UP000252733"/>
    </source>
</evidence>
<comment type="caution">
    <text evidence="2">The sequence shown here is derived from an EMBL/GenBank/DDBJ whole genome shotgun (WGS) entry which is preliminary data.</text>
</comment>
<dbReference type="RefSeq" id="WP_114437848.1">
    <property type="nucleotide sequence ID" value="NZ_QPIZ01000027.1"/>
</dbReference>
<dbReference type="AlphaFoldDB" id="A0A368URP6"/>
<dbReference type="EMBL" id="QPIZ01000027">
    <property type="protein sequence ID" value="RCW29511.1"/>
    <property type="molecule type" value="Genomic_DNA"/>
</dbReference>
<organism evidence="2 3">
    <name type="scientific">Marinilabilia salmonicolor</name>
    <dbReference type="NCBI Taxonomy" id="989"/>
    <lineage>
        <taxon>Bacteria</taxon>
        <taxon>Pseudomonadati</taxon>
        <taxon>Bacteroidota</taxon>
        <taxon>Bacteroidia</taxon>
        <taxon>Marinilabiliales</taxon>
        <taxon>Marinilabiliaceae</taxon>
        <taxon>Marinilabilia</taxon>
    </lineage>
</organism>
<name>A0A368URP6_9BACT</name>
<reference evidence="2 3" key="1">
    <citation type="submission" date="2018-07" db="EMBL/GenBank/DDBJ databases">
        <title>Freshwater and sediment microbial communities from various areas in North America, analyzing microbe dynamics in response to fracking.</title>
        <authorList>
            <person name="Lamendella R."/>
        </authorList>
    </citation>
    <scope>NUCLEOTIDE SEQUENCE [LARGE SCALE GENOMIC DNA]</scope>
    <source>
        <strain evidence="2 3">160A</strain>
    </source>
</reference>
<sequence>MRKLIFTLLLLVGVGFSGANAQCNHEALLKDALAQMGDGQYIKDFIVDLKNDKGGESGTVKYSVILNSRSQYKFNVVNGSANSEKVHMQLYDGDKLLVSNKAQGKMYSAFGFVCRSTKVYSLVFSFPEGNEGCARAVLSLQKQFAAGEGGF</sequence>
<feature type="signal peptide" evidence="1">
    <location>
        <begin position="1"/>
        <end position="21"/>
    </location>
</feature>